<proteinExistence type="predicted"/>
<dbReference type="PANTHER" id="PTHR47018:SF3">
    <property type="entry name" value="MYCBP-ASSOCIATED PROTEIN"/>
    <property type="match status" value="1"/>
</dbReference>
<feature type="region of interest" description="Disordered" evidence="1">
    <location>
        <begin position="1"/>
        <end position="22"/>
    </location>
</feature>
<dbReference type="PANTHER" id="PTHR47018">
    <property type="entry name" value="CXC DOMAIN-CONTAINING PROTEIN-RELATED"/>
    <property type="match status" value="1"/>
</dbReference>
<name>A0A8S2E130_9BILA</name>
<feature type="compositionally biased region" description="Polar residues" evidence="1">
    <location>
        <begin position="1517"/>
        <end position="1534"/>
    </location>
</feature>
<evidence type="ECO:0000313" key="2">
    <source>
        <dbReference type="EMBL" id="CAF1093030.1"/>
    </source>
</evidence>
<dbReference type="EMBL" id="CAJOBA010009585">
    <property type="protein sequence ID" value="CAF3854622.1"/>
    <property type="molecule type" value="Genomic_DNA"/>
</dbReference>
<protein>
    <submittedName>
        <fullName evidence="2">Uncharacterized protein</fullName>
    </submittedName>
</protein>
<reference evidence="2" key="1">
    <citation type="submission" date="2021-02" db="EMBL/GenBank/DDBJ databases">
        <authorList>
            <person name="Nowell W R."/>
        </authorList>
    </citation>
    <scope>NUCLEOTIDE SEQUENCE</scope>
</reference>
<gene>
    <name evidence="2" type="ORF">OVA965_LOCUS18911</name>
    <name evidence="3" type="ORF">TMI583_LOCUS18926</name>
</gene>
<evidence type="ECO:0000313" key="4">
    <source>
        <dbReference type="Proteomes" id="UP000677228"/>
    </source>
</evidence>
<sequence length="1589" mass="182236">MSPKAHDTNCGRQNAHRQPKLSPIIYHSRKKTITKIRSNIVKRPAESNIDKYAAFTNDDYVFTSTLAEHSRLQSQVRSMKIPKSNRFSSIPWQKSSISRTLGQQQQKEKLPRRVSSKTSVRERRKTSPDTSYPRLLDDCQTTQLYNDPFEELCGWLFCLLETGTLVPMHQVKNTYINILHRWDHEATEATVRQSRIRARLEKIYNDQLLFTTVNKLSGTFIALNDLSFYTCRAVSISMNNNDSQRIYSHEKDDHSEQHKCESLFYIIKLIRQSINDNYHYFNKLKENPDILTDFNASLFWQCVPVLLKNLIGSITLNERQFDEMKRDYMYYDLINRDMYKSSDKWLKISAISYDIINCKNDSYLTPKHYLLANELFRHDRSSQLLSITNRLGHSCGYKTIVRLHHQAAERAKISAATMKLPHSFGIKVADNFDLNKESLHGEHSIHIMNQIIVQNPVNDEMVTNVIDCLSKLVDNVVSQLVELHGISSYPGAVSTASIGSTTEIKKTTILEYQPYTDISFNQILLGYILLKYAYDNNNNFSKIIYHKFPVHLPLLSGFCATYLPSVKQALHAVTFQTPINDDPSALSAAETCLRTTKCTFIDSNYQREAVVVVDEKIYRNCVKAKQNNPGDYELIMIYPGDFHLMKNLMIVIWDVLDGSGIEDVFGFLYKGVSLRSILNVHHFNKSLRCIKLLYTALELLLFDSFITTTTQLQTSSTSSSFASPTTLTSHSTIEKLKTNLLAIPSDYARDTIKQEWFKNLLDELKVVQLSDAFNAWEEKFSQQSVSFKFWQFVLQRLLHPFITLYMSIRTSNFNARNASLSNIAPIFFVNNHRNYARLCANHLVDLRSSSPYLFQRLSNGFAVNRTDRPFSHIALDQTIECSINKFGKGHGGISGRFSHDLIDEWANSFAYRALLTTATHELCQLETTNNSIDSHVECSPKRQAVDDDDLTMILSKLKDEKLFSAESQHCRKMLSGKIIHNDISDNICSSFERGLEALKIYIEQRLLLRIVAVDEPLKAVIRLKIRDTDSYVPGDPTSARGRKTTNNIRNINKTLKQVDDYIGRMIILAEDRHLSLTSLFAHEFTKAPLSLCDKDSFDLLNQQKKSSAIDYLKEQFPSSFSMTCPIKTDRCALVIDGGSLLEIKPTVPSSTVRAYAIHLLQTTINRLFEHYDRIDIVFDTAGSKKEKAFIKRHGTGSEINNYDLKSDDILETKYHHFLHNNRAILAERIREIWCEPAVVQLLPEDKILVAAGPSETAITLKKNLSPQLDHMLYSNHVEADTRIMLHVNVLAIDEFKRVIIQASDTDVVLLSIGHGKSTGLESLVVKSFNTMKKTKTYINSTHIADEIRRKFKIEPCTIQRSDSISSIQEQSEDDEFNSSRNDDDYVSSTQADDEEEDLINTIRDIENNASDFENDDYYQPQSQQPEPDRRPSLELIESDWYQQNVSVSEHLDHSYCKSNTEEEEEEDEQQCDYGKRCKYDTLNIKKQHKTQQQSFTSIRMPLSVTTNIDKKAEDSKVSMSPITKSQPSSSNSVTAKPYPKARKITRKTASLVYKENTPIIISTPKHLLSNPHRRCYKKYDFFADDSDSN</sequence>
<dbReference type="Proteomes" id="UP000677228">
    <property type="component" value="Unassembled WGS sequence"/>
</dbReference>
<comment type="caution">
    <text evidence="2">The sequence shown here is derived from an EMBL/GenBank/DDBJ whole genome shotgun (WGS) entry which is preliminary data.</text>
</comment>
<feature type="region of interest" description="Disordered" evidence="1">
    <location>
        <begin position="98"/>
        <end position="132"/>
    </location>
</feature>
<dbReference type="EMBL" id="CAJNOK010009566">
    <property type="protein sequence ID" value="CAF1093030.1"/>
    <property type="molecule type" value="Genomic_DNA"/>
</dbReference>
<evidence type="ECO:0000256" key="1">
    <source>
        <dbReference type="SAM" id="MobiDB-lite"/>
    </source>
</evidence>
<accession>A0A8S2E130</accession>
<organism evidence="2 4">
    <name type="scientific">Didymodactylos carnosus</name>
    <dbReference type="NCBI Taxonomy" id="1234261"/>
    <lineage>
        <taxon>Eukaryota</taxon>
        <taxon>Metazoa</taxon>
        <taxon>Spiralia</taxon>
        <taxon>Gnathifera</taxon>
        <taxon>Rotifera</taxon>
        <taxon>Eurotatoria</taxon>
        <taxon>Bdelloidea</taxon>
        <taxon>Philodinida</taxon>
        <taxon>Philodinidae</taxon>
        <taxon>Didymodactylos</taxon>
    </lineage>
</organism>
<evidence type="ECO:0000313" key="3">
    <source>
        <dbReference type="EMBL" id="CAF3854622.1"/>
    </source>
</evidence>
<dbReference type="Proteomes" id="UP000682733">
    <property type="component" value="Unassembled WGS sequence"/>
</dbReference>
<feature type="region of interest" description="Disordered" evidence="1">
    <location>
        <begin position="1362"/>
        <end position="1397"/>
    </location>
</feature>
<feature type="region of interest" description="Disordered" evidence="1">
    <location>
        <begin position="1409"/>
        <end position="1430"/>
    </location>
</feature>
<feature type="region of interest" description="Disordered" evidence="1">
    <location>
        <begin position="1512"/>
        <end position="1540"/>
    </location>
</feature>